<dbReference type="InterPro" id="IPR011991">
    <property type="entry name" value="ArsR-like_HTH"/>
</dbReference>
<dbReference type="KEGG" id="tprf:A3L09_01755"/>
<evidence type="ECO:0000313" key="3">
    <source>
        <dbReference type="Proteomes" id="UP000250179"/>
    </source>
</evidence>
<dbReference type="AlphaFoldDB" id="A0A2Z2MJF0"/>
<dbReference type="RefSeq" id="WP_088857344.1">
    <property type="nucleotide sequence ID" value="NZ_CP014862.1"/>
</dbReference>
<dbReference type="SMART" id="SM00418">
    <property type="entry name" value="HTH_ARSR"/>
    <property type="match status" value="1"/>
</dbReference>
<dbReference type="Gene3D" id="1.10.10.10">
    <property type="entry name" value="Winged helix-like DNA-binding domain superfamily/Winged helix DNA-binding domain"/>
    <property type="match status" value="1"/>
</dbReference>
<dbReference type="PANTHER" id="PTHR37318:SF1">
    <property type="entry name" value="BSL7504 PROTEIN"/>
    <property type="match status" value="1"/>
</dbReference>
<evidence type="ECO:0000259" key="1">
    <source>
        <dbReference type="SMART" id="SM00418"/>
    </source>
</evidence>
<dbReference type="GeneID" id="33319095"/>
<dbReference type="InterPro" id="IPR027395">
    <property type="entry name" value="WH_DNA-bd_dom"/>
</dbReference>
<dbReference type="SUPFAM" id="SSF46785">
    <property type="entry name" value="Winged helix' DNA-binding domain"/>
    <property type="match status" value="1"/>
</dbReference>
<accession>A0A2Z2MJF0</accession>
<proteinExistence type="predicted"/>
<keyword evidence="3" id="KW-1185">Reference proteome</keyword>
<dbReference type="OrthoDB" id="65295at2157"/>
<evidence type="ECO:0000313" key="2">
    <source>
        <dbReference type="EMBL" id="ASJ02078.1"/>
    </source>
</evidence>
<protein>
    <submittedName>
        <fullName evidence="2">Transcriptional regulator</fullName>
    </submittedName>
</protein>
<reference evidence="2 3" key="1">
    <citation type="submission" date="2016-03" db="EMBL/GenBank/DDBJ databases">
        <title>Complete genome sequence of Thermococcus profundus strain DT5432.</title>
        <authorList>
            <person name="Oger P.M."/>
        </authorList>
    </citation>
    <scope>NUCLEOTIDE SEQUENCE [LARGE SCALE GENOMIC DNA]</scope>
    <source>
        <strain evidence="2 3">DT 5432</strain>
    </source>
</reference>
<dbReference type="InterPro" id="IPR036390">
    <property type="entry name" value="WH_DNA-bd_sf"/>
</dbReference>
<dbReference type="Pfam" id="PF13601">
    <property type="entry name" value="HTH_34"/>
    <property type="match status" value="1"/>
</dbReference>
<sequence>MEALKELSSNNVLGNPIRLAIMLYLLPRERALFRDLLEVLEVTPGNLDSHLKTLEKVGYVEVYKVIADRPRTAVRITEKGAEETARYMRALKEALSAAIPPQG</sequence>
<dbReference type="PANTHER" id="PTHR37318">
    <property type="entry name" value="BSL7504 PROTEIN"/>
    <property type="match status" value="1"/>
</dbReference>
<dbReference type="CDD" id="cd00090">
    <property type="entry name" value="HTH_ARSR"/>
    <property type="match status" value="1"/>
</dbReference>
<name>A0A2Z2MJF0_THEPR</name>
<dbReference type="GO" id="GO:0003700">
    <property type="term" value="F:DNA-binding transcription factor activity"/>
    <property type="evidence" value="ECO:0007669"/>
    <property type="project" value="InterPro"/>
</dbReference>
<dbReference type="EMBL" id="CP014862">
    <property type="protein sequence ID" value="ASJ02078.1"/>
    <property type="molecule type" value="Genomic_DNA"/>
</dbReference>
<dbReference type="Proteomes" id="UP000250179">
    <property type="component" value="Chromosome"/>
</dbReference>
<dbReference type="InterPro" id="IPR036388">
    <property type="entry name" value="WH-like_DNA-bd_sf"/>
</dbReference>
<organism evidence="2 3">
    <name type="scientific">Thermococcus profundus</name>
    <dbReference type="NCBI Taxonomy" id="49899"/>
    <lineage>
        <taxon>Archaea</taxon>
        <taxon>Methanobacteriati</taxon>
        <taxon>Methanobacteriota</taxon>
        <taxon>Thermococci</taxon>
        <taxon>Thermococcales</taxon>
        <taxon>Thermococcaceae</taxon>
        <taxon>Thermococcus</taxon>
    </lineage>
</organism>
<dbReference type="InterPro" id="IPR001845">
    <property type="entry name" value="HTH_ArsR_DNA-bd_dom"/>
</dbReference>
<feature type="domain" description="HTH arsR-type" evidence="1">
    <location>
        <begin position="6"/>
        <end position="93"/>
    </location>
</feature>
<gene>
    <name evidence="2" type="ORF">A3L09_01755</name>
</gene>